<reference evidence="1 2" key="1">
    <citation type="submission" date="2024-05" db="EMBL/GenBank/DDBJ databases">
        <authorList>
            <consortium name="Candidatus Magnetaquicoccaceae bacterium FCR-1 genome sequencing consortium"/>
            <person name="Shimoshige H."/>
            <person name="Shimamura S."/>
            <person name="Taoka A."/>
            <person name="Kobayashi H."/>
            <person name="Maekawa T."/>
        </authorList>
    </citation>
    <scope>NUCLEOTIDE SEQUENCE [LARGE SCALE GENOMIC DNA]</scope>
    <source>
        <strain evidence="1 2">FCR-1</strain>
    </source>
</reference>
<evidence type="ECO:0000313" key="2">
    <source>
        <dbReference type="Proteomes" id="UP001628193"/>
    </source>
</evidence>
<accession>A0ABQ0C9A6</accession>
<comment type="caution">
    <text evidence="1">The sequence shown here is derived from an EMBL/GenBank/DDBJ whole genome shotgun (WGS) entry which is preliminary data.</text>
</comment>
<sequence>MMRVACRIAMGGFGTLNYPADRVGCAHRSYYA</sequence>
<dbReference type="Proteomes" id="UP001628193">
    <property type="component" value="Unassembled WGS sequence"/>
</dbReference>
<keyword evidence="2" id="KW-1185">Reference proteome</keyword>
<proteinExistence type="predicted"/>
<dbReference type="EMBL" id="BAAFGK010000004">
    <property type="protein sequence ID" value="GAB0057462.1"/>
    <property type="molecule type" value="Genomic_DNA"/>
</dbReference>
<gene>
    <name evidence="1" type="ORF">SIID45300_01790</name>
</gene>
<name>A0ABQ0C9A6_9PROT</name>
<reference evidence="1 2" key="2">
    <citation type="submission" date="2024-09" db="EMBL/GenBank/DDBJ databases">
        <title>Draft genome sequence of Candidatus Magnetaquicoccaceae bacterium FCR-1.</title>
        <authorList>
            <person name="Shimoshige H."/>
            <person name="Shimamura S."/>
            <person name="Taoka A."/>
            <person name="Kobayashi H."/>
            <person name="Maekawa T."/>
        </authorList>
    </citation>
    <scope>NUCLEOTIDE SEQUENCE [LARGE SCALE GENOMIC DNA]</scope>
    <source>
        <strain evidence="1 2">FCR-1</strain>
    </source>
</reference>
<evidence type="ECO:0000313" key="1">
    <source>
        <dbReference type="EMBL" id="GAB0057462.1"/>
    </source>
</evidence>
<protein>
    <submittedName>
        <fullName evidence="1">Uncharacterized protein</fullName>
    </submittedName>
</protein>
<organism evidence="1 2">
    <name type="scientific">Candidatus Magnetaquiglobus chichijimensis</name>
    <dbReference type="NCBI Taxonomy" id="3141448"/>
    <lineage>
        <taxon>Bacteria</taxon>
        <taxon>Pseudomonadati</taxon>
        <taxon>Pseudomonadota</taxon>
        <taxon>Magnetococcia</taxon>
        <taxon>Magnetococcales</taxon>
        <taxon>Candidatus Magnetaquicoccaceae</taxon>
        <taxon>Candidatus Magnetaquiglobus</taxon>
    </lineage>
</organism>